<dbReference type="Proteomes" id="UP001148018">
    <property type="component" value="Unassembled WGS sequence"/>
</dbReference>
<comment type="caution">
    <text evidence="2">The sequence shown here is derived from an EMBL/GenBank/DDBJ whole genome shotgun (WGS) entry which is preliminary data.</text>
</comment>
<protein>
    <submittedName>
        <fullName evidence="2">Uncharacterized protein</fullName>
    </submittedName>
</protein>
<keyword evidence="3" id="KW-1185">Reference proteome</keyword>
<feature type="region of interest" description="Disordered" evidence="1">
    <location>
        <begin position="35"/>
        <end position="72"/>
    </location>
</feature>
<proteinExistence type="predicted"/>
<evidence type="ECO:0000256" key="1">
    <source>
        <dbReference type="SAM" id="MobiDB-lite"/>
    </source>
</evidence>
<accession>A0A9Q0E915</accession>
<dbReference type="EMBL" id="JANIIK010000046">
    <property type="protein sequence ID" value="KAJ3603109.1"/>
    <property type="molecule type" value="Genomic_DNA"/>
</dbReference>
<sequence>MSIPPTPPPPLYSTPGVCRFDNPFKWDDCDGCDARTEQISADGPRGPRAVSETEPTIPRTETQAQGASEAMAWRTQNRSLTHSLLDEKKDGLILLSLEERAVSKLPHEGAGEEENPPEQAPGRSATLSSSG</sequence>
<feature type="region of interest" description="Disordered" evidence="1">
    <location>
        <begin position="104"/>
        <end position="131"/>
    </location>
</feature>
<evidence type="ECO:0000313" key="3">
    <source>
        <dbReference type="Proteomes" id="UP001148018"/>
    </source>
</evidence>
<gene>
    <name evidence="2" type="ORF">NHX12_030853</name>
</gene>
<dbReference type="AlphaFoldDB" id="A0A9Q0E915"/>
<reference evidence="2" key="1">
    <citation type="submission" date="2022-07" db="EMBL/GenBank/DDBJ databases">
        <title>Chromosome-level genome of Muraenolepis orangiensis.</title>
        <authorList>
            <person name="Kim J."/>
        </authorList>
    </citation>
    <scope>NUCLEOTIDE SEQUENCE</scope>
    <source>
        <strain evidence="2">KU_S4_2022</strain>
        <tissue evidence="2">Muscle</tissue>
    </source>
</reference>
<evidence type="ECO:0000313" key="2">
    <source>
        <dbReference type="EMBL" id="KAJ3603109.1"/>
    </source>
</evidence>
<organism evidence="2 3">
    <name type="scientific">Muraenolepis orangiensis</name>
    <name type="common">Patagonian moray cod</name>
    <dbReference type="NCBI Taxonomy" id="630683"/>
    <lineage>
        <taxon>Eukaryota</taxon>
        <taxon>Metazoa</taxon>
        <taxon>Chordata</taxon>
        <taxon>Craniata</taxon>
        <taxon>Vertebrata</taxon>
        <taxon>Euteleostomi</taxon>
        <taxon>Actinopterygii</taxon>
        <taxon>Neopterygii</taxon>
        <taxon>Teleostei</taxon>
        <taxon>Neoteleostei</taxon>
        <taxon>Acanthomorphata</taxon>
        <taxon>Zeiogadaria</taxon>
        <taxon>Gadariae</taxon>
        <taxon>Gadiformes</taxon>
        <taxon>Muraenolepidoidei</taxon>
        <taxon>Muraenolepididae</taxon>
        <taxon>Muraenolepis</taxon>
    </lineage>
</organism>
<name>A0A9Q0E915_9TELE</name>